<dbReference type="OrthoDB" id="16516at2759"/>
<dbReference type="PANTHER" id="PTHR12801:SF142">
    <property type="entry name" value="EXONUCLEASE DOMAIN-CONTAINING PROTEIN"/>
    <property type="match status" value="1"/>
</dbReference>
<dbReference type="GO" id="GO:0003676">
    <property type="term" value="F:nucleic acid binding"/>
    <property type="evidence" value="ECO:0007669"/>
    <property type="project" value="InterPro"/>
</dbReference>
<keyword evidence="5" id="KW-1185">Reference proteome</keyword>
<evidence type="ECO:0000256" key="1">
    <source>
        <dbReference type="ARBA" id="ARBA00022722"/>
    </source>
</evidence>
<evidence type="ECO:0000259" key="3">
    <source>
        <dbReference type="SMART" id="SM00479"/>
    </source>
</evidence>
<dbReference type="GO" id="GO:0004527">
    <property type="term" value="F:exonuclease activity"/>
    <property type="evidence" value="ECO:0007669"/>
    <property type="project" value="InterPro"/>
</dbReference>
<dbReference type="GO" id="GO:0005634">
    <property type="term" value="C:nucleus"/>
    <property type="evidence" value="ECO:0007669"/>
    <property type="project" value="TreeGrafter"/>
</dbReference>
<evidence type="ECO:0000256" key="2">
    <source>
        <dbReference type="ARBA" id="ARBA00022801"/>
    </source>
</evidence>
<evidence type="ECO:0000313" key="5">
    <source>
        <dbReference type="Proteomes" id="UP000467841"/>
    </source>
</evidence>
<dbReference type="PANTHER" id="PTHR12801">
    <property type="entry name" value="RNA EXONUCLEASE REXO1 / RECO3 FAMILY MEMBER-RELATED"/>
    <property type="match status" value="1"/>
</dbReference>
<gene>
    <name evidence="4" type="ORF">MERR_LOCUS43148</name>
</gene>
<sequence length="300" mass="33650">MDRNLATANRLLVAKLKQESPDNDTSEQRLMQLTMKHPEYSQDYSFPSHSSEWLVSDVGMKTSTEMNSTEMIAVDCEMVLCEDGSEGLVRVGAVDRDLKKELQPFLSSGVILVGHSLNSDMKVLKIDHPKVIDTSLVFKFSNEQKSRKPSLNDLCKAIFGNEVRKEGVSHDCVEDAIGAMKIALAYIEKRVNTMISPTKEMLKAEKARLFLHRIPRYVQAEKLSLALAGGFRSEEFKVNVKSAKTQGDYYSAIIVFNSAVEADQAFQNFNGCIQRVNLETLTLSMIVSLEVMECVWIDLP</sequence>
<accession>A0A6D2KRM1</accession>
<dbReference type="EMBL" id="CACVBM020001618">
    <property type="protein sequence ID" value="CAA7055912.1"/>
    <property type="molecule type" value="Genomic_DNA"/>
</dbReference>
<dbReference type="Proteomes" id="UP000467841">
    <property type="component" value="Unassembled WGS sequence"/>
</dbReference>
<organism evidence="4 5">
    <name type="scientific">Microthlaspi erraticum</name>
    <dbReference type="NCBI Taxonomy" id="1685480"/>
    <lineage>
        <taxon>Eukaryota</taxon>
        <taxon>Viridiplantae</taxon>
        <taxon>Streptophyta</taxon>
        <taxon>Embryophyta</taxon>
        <taxon>Tracheophyta</taxon>
        <taxon>Spermatophyta</taxon>
        <taxon>Magnoliopsida</taxon>
        <taxon>eudicotyledons</taxon>
        <taxon>Gunneridae</taxon>
        <taxon>Pentapetalae</taxon>
        <taxon>rosids</taxon>
        <taxon>malvids</taxon>
        <taxon>Brassicales</taxon>
        <taxon>Brassicaceae</taxon>
        <taxon>Coluteocarpeae</taxon>
        <taxon>Microthlaspi</taxon>
    </lineage>
</organism>
<feature type="domain" description="Exonuclease" evidence="3">
    <location>
        <begin position="70"/>
        <end position="192"/>
    </location>
</feature>
<evidence type="ECO:0000313" key="4">
    <source>
        <dbReference type="EMBL" id="CAA7055912.1"/>
    </source>
</evidence>
<name>A0A6D2KRM1_9BRAS</name>
<reference evidence="4" key="1">
    <citation type="submission" date="2020-01" db="EMBL/GenBank/DDBJ databases">
        <authorList>
            <person name="Mishra B."/>
        </authorList>
    </citation>
    <scope>NUCLEOTIDE SEQUENCE [LARGE SCALE GENOMIC DNA]</scope>
</reference>
<comment type="caution">
    <text evidence="4">The sequence shown here is derived from an EMBL/GenBank/DDBJ whole genome shotgun (WGS) entry which is preliminary data.</text>
</comment>
<dbReference type="Gene3D" id="3.30.420.10">
    <property type="entry name" value="Ribonuclease H-like superfamily/Ribonuclease H"/>
    <property type="match status" value="1"/>
</dbReference>
<dbReference type="AlphaFoldDB" id="A0A6D2KRM1"/>
<proteinExistence type="predicted"/>
<dbReference type="InterPro" id="IPR012337">
    <property type="entry name" value="RNaseH-like_sf"/>
</dbReference>
<dbReference type="InterPro" id="IPR047021">
    <property type="entry name" value="REXO1/3/4-like"/>
</dbReference>
<keyword evidence="2" id="KW-0378">Hydrolase</keyword>
<protein>
    <recommendedName>
        <fullName evidence="3">Exonuclease domain-containing protein</fullName>
    </recommendedName>
</protein>
<dbReference type="InterPro" id="IPR013520">
    <property type="entry name" value="Ribonucl_H"/>
</dbReference>
<keyword evidence="1" id="KW-0540">Nuclease</keyword>
<dbReference type="InterPro" id="IPR036397">
    <property type="entry name" value="RNaseH_sf"/>
</dbReference>
<dbReference type="SMART" id="SM00479">
    <property type="entry name" value="EXOIII"/>
    <property type="match status" value="1"/>
</dbReference>
<dbReference type="SUPFAM" id="SSF53098">
    <property type="entry name" value="Ribonuclease H-like"/>
    <property type="match status" value="1"/>
</dbReference>